<feature type="region of interest" description="Disordered" evidence="1">
    <location>
        <begin position="595"/>
        <end position="614"/>
    </location>
</feature>
<feature type="compositionally biased region" description="Gly residues" evidence="1">
    <location>
        <begin position="1011"/>
        <end position="1031"/>
    </location>
</feature>
<dbReference type="PANTHER" id="PTHR34365:SF7">
    <property type="entry name" value="GLYCINE-RICH DOMAIN-CONTAINING PROTEIN 1"/>
    <property type="match status" value="1"/>
</dbReference>
<protein>
    <submittedName>
        <fullName evidence="2">Uncharacterized protein</fullName>
    </submittedName>
</protein>
<evidence type="ECO:0000313" key="3">
    <source>
        <dbReference type="Proteomes" id="UP000650467"/>
    </source>
</evidence>
<feature type="compositionally biased region" description="Gly residues" evidence="1">
    <location>
        <begin position="911"/>
        <end position="928"/>
    </location>
</feature>
<feature type="region of interest" description="Disordered" evidence="1">
    <location>
        <begin position="809"/>
        <end position="849"/>
    </location>
</feature>
<feature type="compositionally biased region" description="Gly residues" evidence="1">
    <location>
        <begin position="629"/>
        <end position="639"/>
    </location>
</feature>
<evidence type="ECO:0000313" key="2">
    <source>
        <dbReference type="EMBL" id="KAG2427348.1"/>
    </source>
</evidence>
<keyword evidence="3" id="KW-1185">Reference proteome</keyword>
<feature type="region of interest" description="Disordered" evidence="1">
    <location>
        <begin position="873"/>
        <end position="933"/>
    </location>
</feature>
<dbReference type="InterPro" id="IPR009836">
    <property type="entry name" value="GRDP-like"/>
</dbReference>
<feature type="region of interest" description="Disordered" evidence="1">
    <location>
        <begin position="434"/>
        <end position="456"/>
    </location>
</feature>
<proteinExistence type="predicted"/>
<sequence>MKVLEGVQTQPGVQKLDETPSAGLPDALTNEPLKRCDELLRLLHAVDSFGQGGLAAGYWAVTGGLRYLRHWLPALAEVGREQLTPPLDVAFAWLAHRAVDPGSYAAASAGVGPAPDQALRFGATATRHRTAWTQLSKGGAAWPPPTPPAAAAAAGGGGRAGSASAGPWLGLEVEDLADAARLAVTMQRLATLLRSWLRPHFLDAAFRERARVRYVRFLRLLFKYAPPPAAPGAGAGAHCGAGTCESAPPPLPLVPAADIALLWHTHLALAAQYAAVCAAAAARWGGGAAAAEAGAAAAAQQPGQPEPAAAAAAAGPWAAAYLDLPQGPQLQAAYRRTAHLYEMEYGEPYVCPHTAWLPPTVPYPLAAPGSPLAPLLRVYDALPPATAAAVAALGPLVATAAAVDKDTAAPPAAGCPTVIRTSVGDLLWGPFAPLAEEAPGGPTPRANSTHSAAAHGLQRQWNAAAPGALSTSTPPRAGAHALFAAWVAARCLARLPEMQLGGDLRLGLGCFGGCFGGGGGGGGSAAAAAGSSSGSGWSGPYAEYNRSNSIAAVCKRLGLILHHRSVPAWDTHPYLTAVRARGGAGLWSPSAAGLGGRDASVANHRRAQQEHEQHLRALQQLQAPTAGAAAGGGGGGTGPDGSMTGRSWSWRLLGKGAARTKSGNLSGSGSGPPSPKLAGAGTGAAASASAAGGGPSYGWWWPPCEAEGSAAEAVGFDAYDCEVYLDLDFDADERQQGHGRQDRIPLDPAATLQLQLEGDPMALPALPLAAAAPQPTCLHQPGLSLAGLALALQAAGVCGSPPAAGGGGGSLRGGGGGGEVSTGGSGKDAAFRRAATSSSSGLGGAWGRRTLGGVLQRDGRWGEDVRAAIRRTAAADPDADAASRRENRRGTYGYGSSGPYGIQLGPRGAKKAGGSGGGGDGAGGGGAGSDRDPLTDMELALRWADRSARSGQSYMRYVAAHQAVQQQQQQAAAAAEVAAAEKVGPGPGQALHRLANTSSGIGYVAGGGGGGGGGGGSGRGPGGCSSDGGSGTLSPAGASAYIAVPQPQLAAGGGAAGGGGDGGADCAVAAKGAAVLEPRAA</sequence>
<feature type="region of interest" description="Disordered" evidence="1">
    <location>
        <begin position="1011"/>
        <end position="1037"/>
    </location>
</feature>
<feature type="region of interest" description="Disordered" evidence="1">
    <location>
        <begin position="625"/>
        <end position="647"/>
    </location>
</feature>
<name>A0A835VVG4_CHLIN</name>
<dbReference type="EMBL" id="JAEHOC010000041">
    <property type="protein sequence ID" value="KAG2427348.1"/>
    <property type="molecule type" value="Genomic_DNA"/>
</dbReference>
<dbReference type="AlphaFoldDB" id="A0A835VVG4"/>
<dbReference type="Proteomes" id="UP000650467">
    <property type="component" value="Unassembled WGS sequence"/>
</dbReference>
<evidence type="ECO:0000256" key="1">
    <source>
        <dbReference type="SAM" id="MobiDB-lite"/>
    </source>
</evidence>
<dbReference type="OrthoDB" id="10625696at2759"/>
<reference evidence="2" key="1">
    <citation type="journal article" date="2020" name="bioRxiv">
        <title>Comparative genomics of Chlamydomonas.</title>
        <authorList>
            <person name="Craig R.J."/>
            <person name="Hasan A.R."/>
            <person name="Ness R.W."/>
            <person name="Keightley P.D."/>
        </authorList>
    </citation>
    <scope>NUCLEOTIDE SEQUENCE</scope>
    <source>
        <strain evidence="2">SAG 7.73</strain>
    </source>
</reference>
<feature type="region of interest" description="Disordered" evidence="1">
    <location>
        <begin position="1"/>
        <end position="28"/>
    </location>
</feature>
<feature type="region of interest" description="Disordered" evidence="1">
    <location>
        <begin position="138"/>
        <end position="158"/>
    </location>
</feature>
<feature type="region of interest" description="Disordered" evidence="1">
    <location>
        <begin position="659"/>
        <end position="688"/>
    </location>
</feature>
<organism evidence="2 3">
    <name type="scientific">Chlamydomonas incerta</name>
    <dbReference type="NCBI Taxonomy" id="51695"/>
    <lineage>
        <taxon>Eukaryota</taxon>
        <taxon>Viridiplantae</taxon>
        <taxon>Chlorophyta</taxon>
        <taxon>core chlorophytes</taxon>
        <taxon>Chlorophyceae</taxon>
        <taxon>CS clade</taxon>
        <taxon>Chlamydomonadales</taxon>
        <taxon>Chlamydomonadaceae</taxon>
        <taxon>Chlamydomonas</taxon>
    </lineage>
</organism>
<comment type="caution">
    <text evidence="2">The sequence shown here is derived from an EMBL/GenBank/DDBJ whole genome shotgun (WGS) entry which is preliminary data.</text>
</comment>
<feature type="compositionally biased region" description="Gly residues" evidence="1">
    <location>
        <begin position="809"/>
        <end position="826"/>
    </location>
</feature>
<feature type="compositionally biased region" description="Low complexity" evidence="1">
    <location>
        <begin position="676"/>
        <end position="688"/>
    </location>
</feature>
<gene>
    <name evidence="2" type="ORF">HXX76_012542</name>
</gene>
<accession>A0A835VVG4</accession>
<dbReference type="PANTHER" id="PTHR34365">
    <property type="entry name" value="ENOLASE (DUF1399)"/>
    <property type="match status" value="1"/>
</dbReference>